<dbReference type="CDD" id="cd06170">
    <property type="entry name" value="LuxR_C_like"/>
    <property type="match status" value="1"/>
</dbReference>
<gene>
    <name evidence="3" type="ORF">GCM10007876_11540</name>
</gene>
<dbReference type="GO" id="GO:0003677">
    <property type="term" value="F:DNA binding"/>
    <property type="evidence" value="ECO:0007669"/>
    <property type="project" value="UniProtKB-KW"/>
</dbReference>
<reference evidence="3" key="1">
    <citation type="journal article" date="2014" name="Int. J. Syst. Evol. Microbiol.">
        <title>Complete genome sequence of Corynebacterium casei LMG S-19264T (=DSM 44701T), isolated from a smear-ripened cheese.</title>
        <authorList>
            <consortium name="US DOE Joint Genome Institute (JGI-PGF)"/>
            <person name="Walter F."/>
            <person name="Albersmeier A."/>
            <person name="Kalinowski J."/>
            <person name="Ruckert C."/>
        </authorList>
    </citation>
    <scope>NUCLEOTIDE SEQUENCE</scope>
    <source>
        <strain evidence="3">NBRC 110071</strain>
    </source>
</reference>
<dbReference type="InterPro" id="IPR000792">
    <property type="entry name" value="Tscrpt_reg_LuxR_C"/>
</dbReference>
<accession>A0AA37S7L5</accession>
<keyword evidence="4" id="KW-1185">Reference proteome</keyword>
<reference evidence="3" key="2">
    <citation type="submission" date="2023-01" db="EMBL/GenBank/DDBJ databases">
        <title>Draft genome sequence of Litoribrevibacter albus strain NBRC 110071.</title>
        <authorList>
            <person name="Sun Q."/>
            <person name="Mori K."/>
        </authorList>
    </citation>
    <scope>NUCLEOTIDE SEQUENCE</scope>
    <source>
        <strain evidence="3">NBRC 110071</strain>
    </source>
</reference>
<sequence>MSAQLTHTIKTDVILIASSDIEDFLVDQLRSEFNLHCANTKDEALLVLSQHKTNLVLIEQKTLCDIVRAELFKEGFNVILLTPTPSFNEGIEALQHGYRGYGNLYSHRDRMIAAINLVKAGDVWLGASIVEGLKQGLASSNTAALNQLTPKEVSVAKEVITGISNKEIASNLNISERTVKAHLSAIYEKLSIKNRTELILNYKNNL</sequence>
<protein>
    <submittedName>
        <fullName evidence="3">DNA-binding response regulator</fullName>
    </submittedName>
</protein>
<evidence type="ECO:0000259" key="2">
    <source>
        <dbReference type="PROSITE" id="PS50043"/>
    </source>
</evidence>
<evidence type="ECO:0000256" key="1">
    <source>
        <dbReference type="ARBA" id="ARBA00023125"/>
    </source>
</evidence>
<dbReference type="Gene3D" id="3.40.50.2300">
    <property type="match status" value="1"/>
</dbReference>
<dbReference type="PROSITE" id="PS00622">
    <property type="entry name" value="HTH_LUXR_1"/>
    <property type="match status" value="1"/>
</dbReference>
<evidence type="ECO:0000313" key="3">
    <source>
        <dbReference type="EMBL" id="GLQ30675.1"/>
    </source>
</evidence>
<name>A0AA37S7L5_9GAMM</name>
<dbReference type="Pfam" id="PF00196">
    <property type="entry name" value="GerE"/>
    <property type="match status" value="1"/>
</dbReference>
<dbReference type="SMART" id="SM00421">
    <property type="entry name" value="HTH_LUXR"/>
    <property type="match status" value="1"/>
</dbReference>
<dbReference type="PROSITE" id="PS50043">
    <property type="entry name" value="HTH_LUXR_2"/>
    <property type="match status" value="1"/>
</dbReference>
<dbReference type="InterPro" id="IPR039420">
    <property type="entry name" value="WalR-like"/>
</dbReference>
<dbReference type="InterPro" id="IPR016032">
    <property type="entry name" value="Sig_transdc_resp-reg_C-effctor"/>
</dbReference>
<organism evidence="3 4">
    <name type="scientific">Litoribrevibacter albus</name>
    <dbReference type="NCBI Taxonomy" id="1473156"/>
    <lineage>
        <taxon>Bacteria</taxon>
        <taxon>Pseudomonadati</taxon>
        <taxon>Pseudomonadota</taxon>
        <taxon>Gammaproteobacteria</taxon>
        <taxon>Oceanospirillales</taxon>
        <taxon>Oceanospirillaceae</taxon>
        <taxon>Litoribrevibacter</taxon>
    </lineage>
</organism>
<feature type="domain" description="HTH luxR-type" evidence="2">
    <location>
        <begin position="141"/>
        <end position="206"/>
    </location>
</feature>
<dbReference type="EMBL" id="BSNM01000008">
    <property type="protein sequence ID" value="GLQ30675.1"/>
    <property type="molecule type" value="Genomic_DNA"/>
</dbReference>
<keyword evidence="1 3" id="KW-0238">DNA-binding</keyword>
<evidence type="ECO:0000313" key="4">
    <source>
        <dbReference type="Proteomes" id="UP001161389"/>
    </source>
</evidence>
<dbReference type="GO" id="GO:0006355">
    <property type="term" value="P:regulation of DNA-templated transcription"/>
    <property type="evidence" value="ECO:0007669"/>
    <property type="project" value="InterPro"/>
</dbReference>
<dbReference type="Proteomes" id="UP001161389">
    <property type="component" value="Unassembled WGS sequence"/>
</dbReference>
<dbReference type="RefSeq" id="WP_284379874.1">
    <property type="nucleotide sequence ID" value="NZ_BSNM01000008.1"/>
</dbReference>
<comment type="caution">
    <text evidence="3">The sequence shown here is derived from an EMBL/GenBank/DDBJ whole genome shotgun (WGS) entry which is preliminary data.</text>
</comment>
<dbReference type="PANTHER" id="PTHR43214">
    <property type="entry name" value="TWO-COMPONENT RESPONSE REGULATOR"/>
    <property type="match status" value="1"/>
</dbReference>
<dbReference type="AlphaFoldDB" id="A0AA37S7L5"/>
<proteinExistence type="predicted"/>
<dbReference type="PRINTS" id="PR00038">
    <property type="entry name" value="HTHLUXR"/>
</dbReference>
<dbReference type="PANTHER" id="PTHR43214:SF38">
    <property type="entry name" value="NITRATE_NITRITE RESPONSE REGULATOR PROTEIN NARL"/>
    <property type="match status" value="1"/>
</dbReference>
<dbReference type="SUPFAM" id="SSF46894">
    <property type="entry name" value="C-terminal effector domain of the bipartite response regulators"/>
    <property type="match status" value="1"/>
</dbReference>